<gene>
    <name evidence="3" type="ORF">H6G24_09915</name>
</gene>
<sequence length="1211" mass="124451">MKNQSVPIQTGSSTKLSKKVSSITQLLRQPSWQTKLVSAFVLSGAIFTFSNMCALAQNITLDGTLAPQETLTGPNYLIPQRAGRTVGNNLFQSFGKFNLDTGEVAKFESSASIRNILARVTGGSLSSINGLIQIQGSNANLFLLNPNGIIFGPNAQLDIRGSFLASTANSFVFQNGSEFSAIHPQPPDLLAINVPIGLQYGGQQPGAIRLEGSLAVDPAKTITLVGGPITIQGQSNPDNPDFRSLKALGGQINLGGVLGAGIVGLNGDGNLLSLNFPENIARSDISLVNSALSVKGNDRGGVEIYARNLQVSSTTIDAGIGAGLGSTASQAGDINLNTTETTTIGPLANIGNSVYFGATGDGGNIKVETGSLFLTDGGSIGTFTDGNGNAGSIKINARNTVIIDGVSLFTFVDPDPDIGLQNIIVFSTVYSYSGEEGRGGNIDITARSLKVSGGGTVESSANRRDGGKITINVNDAVVIDNAGADSTIPVYARGTSSILSYTAWQREGRGGDIDINAGSLLISNGAQLFANKRGQGDGGNVNITTRSLTLSNGGVLSARAEYGQGNAGTISINADDTVSINGIGSENKLSGIFNNILRESEGKAGGINITTGSLFLADGAFLSSRTFGQGDAGNITINARDNVLLTGRIIEGVLRSSAIISEVKQTGNGRGGDISITTGSFFLSEGASIGSATLGQGDAGNITINARDTISLIGRMDIFGQTGNYIASNVETSGTGKGGNLQIATGSLFLSNGTELQALTRGNGDAGNITINARDAVVIDGVGVSGFSSGLFTSAELGALGQGRAITVNTPLLRLSNGGVINARTLNNKPGGNITINADTFEAINGGQVITTTYDSGQAGNIILNVTDKITLSGSDPTYKNRIFQFAQGNPDNTGAASGLYANTTPGSTGNAGSIFIDPRTVLVQDGAIIAVNSQGSGQGGDIDIRAGKLTLDNQSLISAETASNQGGNINFNSNLLLLRRGAQISTNAGTEQQGGDGGNININSKFLVAAPNENSDITANAFNGAGGKIQINATNIFGIAPLSRQDLERLRPLDLDPYQLPSNDITAVSQANPSLSGTIQINTPDADPSRGLVQLSTNVVDVSGQIANGCTPGSRQSQSSFTATGRGGLPISPNQPLQDVSMLSEWVRVTQKPATSNQVQVTPILAKSATQIVEAQGWVVDGNGDIKLVAYSPQVNLRSSWQASVSCPTF</sequence>
<dbReference type="InterPro" id="IPR012334">
    <property type="entry name" value="Pectin_lyas_fold"/>
</dbReference>
<dbReference type="EMBL" id="JACJQH010000013">
    <property type="protein sequence ID" value="MBD2195805.1"/>
    <property type="molecule type" value="Genomic_DNA"/>
</dbReference>
<name>A0ABR8A8J2_9CYAN</name>
<dbReference type="SUPFAM" id="SSF51126">
    <property type="entry name" value="Pectin lyase-like"/>
    <property type="match status" value="5"/>
</dbReference>
<dbReference type="Gene3D" id="2.160.20.10">
    <property type="entry name" value="Single-stranded right-handed beta-helix, Pectin lyase-like"/>
    <property type="match status" value="4"/>
</dbReference>
<feature type="domain" description="Filamentous haemagglutinin FhaB/tRNA nuclease CdiA-like TPS" evidence="2">
    <location>
        <begin position="67"/>
        <end position="174"/>
    </location>
</feature>
<comment type="caution">
    <text evidence="3">The sequence shown here is derived from an EMBL/GenBank/DDBJ whole genome shotgun (WGS) entry which is preliminary data.</text>
</comment>
<dbReference type="RefSeq" id="WP_190545460.1">
    <property type="nucleotide sequence ID" value="NZ_CAWPNO010000035.1"/>
</dbReference>
<evidence type="ECO:0000256" key="1">
    <source>
        <dbReference type="SAM" id="MobiDB-lite"/>
    </source>
</evidence>
<protein>
    <submittedName>
        <fullName evidence="3">Filamentous hemagglutinin N-terminal domain-containing protein</fullName>
    </submittedName>
</protein>
<feature type="region of interest" description="Disordered" evidence="1">
    <location>
        <begin position="1111"/>
        <end position="1134"/>
    </location>
</feature>
<dbReference type="InterPro" id="IPR008638">
    <property type="entry name" value="FhaB/CdiA-like_TPS"/>
</dbReference>
<reference evidence="3 4" key="1">
    <citation type="journal article" date="2020" name="ISME J.">
        <title>Comparative genomics reveals insights into cyanobacterial evolution and habitat adaptation.</title>
        <authorList>
            <person name="Chen M.Y."/>
            <person name="Teng W.K."/>
            <person name="Zhao L."/>
            <person name="Hu C.X."/>
            <person name="Zhou Y.K."/>
            <person name="Han B.P."/>
            <person name="Song L.R."/>
            <person name="Shu W.S."/>
        </authorList>
    </citation>
    <scope>NUCLEOTIDE SEQUENCE [LARGE SCALE GENOMIC DNA]</scope>
    <source>
        <strain evidence="3 4">FACHB-288</strain>
    </source>
</reference>
<evidence type="ECO:0000313" key="3">
    <source>
        <dbReference type="EMBL" id="MBD2195805.1"/>
    </source>
</evidence>
<keyword evidence="4" id="KW-1185">Reference proteome</keyword>
<evidence type="ECO:0000259" key="2">
    <source>
        <dbReference type="SMART" id="SM00912"/>
    </source>
</evidence>
<dbReference type="NCBIfam" id="TIGR01901">
    <property type="entry name" value="adhes_NPXG"/>
    <property type="match status" value="1"/>
</dbReference>
<dbReference type="Pfam" id="PF05860">
    <property type="entry name" value="TPS"/>
    <property type="match status" value="1"/>
</dbReference>
<organism evidence="3 4">
    <name type="scientific">Calothrix parietina FACHB-288</name>
    <dbReference type="NCBI Taxonomy" id="2692896"/>
    <lineage>
        <taxon>Bacteria</taxon>
        <taxon>Bacillati</taxon>
        <taxon>Cyanobacteriota</taxon>
        <taxon>Cyanophyceae</taxon>
        <taxon>Nostocales</taxon>
        <taxon>Calotrichaceae</taxon>
        <taxon>Calothrix</taxon>
    </lineage>
</organism>
<accession>A0ABR8A8J2</accession>
<proteinExistence type="predicted"/>
<evidence type="ECO:0000313" key="4">
    <source>
        <dbReference type="Proteomes" id="UP000658514"/>
    </source>
</evidence>
<dbReference type="Proteomes" id="UP000658514">
    <property type="component" value="Unassembled WGS sequence"/>
</dbReference>
<feature type="compositionally biased region" description="Polar residues" evidence="1">
    <location>
        <begin position="1111"/>
        <end position="1124"/>
    </location>
</feature>
<dbReference type="InterPro" id="IPR011050">
    <property type="entry name" value="Pectin_lyase_fold/virulence"/>
</dbReference>
<dbReference type="SMART" id="SM00912">
    <property type="entry name" value="Haemagg_act"/>
    <property type="match status" value="1"/>
</dbReference>